<dbReference type="Pfam" id="PF01025">
    <property type="entry name" value="GrpE"/>
    <property type="match status" value="1"/>
</dbReference>
<evidence type="ECO:0000256" key="6">
    <source>
        <dbReference type="SAM" id="Coils"/>
    </source>
</evidence>
<dbReference type="GO" id="GO:0000774">
    <property type="term" value="F:adenyl-nucleotide exchange factor activity"/>
    <property type="evidence" value="ECO:0007669"/>
    <property type="project" value="InterPro"/>
</dbReference>
<dbReference type="PROSITE" id="PS01071">
    <property type="entry name" value="GRPE"/>
    <property type="match status" value="1"/>
</dbReference>
<dbReference type="EMBL" id="SJSA01000001">
    <property type="protein sequence ID" value="TGG40979.1"/>
    <property type="molecule type" value="Genomic_DNA"/>
</dbReference>
<dbReference type="Gene3D" id="2.30.22.10">
    <property type="entry name" value="Head domain of nucleotide exchange factor GrpE"/>
    <property type="match status" value="1"/>
</dbReference>
<evidence type="ECO:0000256" key="2">
    <source>
        <dbReference type="ARBA" id="ARBA00023186"/>
    </source>
</evidence>
<dbReference type="AlphaFoldDB" id="A0A4Z0V6K4"/>
<dbReference type="CDD" id="cd00446">
    <property type="entry name" value="GrpE"/>
    <property type="match status" value="1"/>
</dbReference>
<dbReference type="GO" id="GO:0051082">
    <property type="term" value="F:unfolded protein binding"/>
    <property type="evidence" value="ECO:0007669"/>
    <property type="project" value="TreeGrafter"/>
</dbReference>
<dbReference type="GO" id="GO:0006457">
    <property type="term" value="P:protein folding"/>
    <property type="evidence" value="ECO:0007669"/>
    <property type="project" value="InterPro"/>
</dbReference>
<dbReference type="PANTHER" id="PTHR21237">
    <property type="entry name" value="GRPE PROTEIN"/>
    <property type="match status" value="1"/>
</dbReference>
<organism evidence="8 9">
    <name type="scientific">Duncaniella freteri</name>
    <dbReference type="NCBI Taxonomy" id="2530391"/>
    <lineage>
        <taxon>Bacteria</taxon>
        <taxon>Pseudomonadati</taxon>
        <taxon>Bacteroidota</taxon>
        <taxon>Bacteroidia</taxon>
        <taxon>Bacteroidales</taxon>
        <taxon>Muribaculaceae</taxon>
        <taxon>Duncaniella</taxon>
    </lineage>
</organism>
<protein>
    <recommendedName>
        <fullName evidence="3 4">Protein GrpE</fullName>
    </recommendedName>
    <alternativeName>
        <fullName evidence="3">HSP-70 cofactor</fullName>
    </alternativeName>
</protein>
<keyword evidence="2 3" id="KW-0143">Chaperone</keyword>
<reference evidence="8 9" key="1">
    <citation type="submission" date="2019-02" db="EMBL/GenBank/DDBJ databases">
        <title>Isolation and identification of novel species under the genus Muribaculum.</title>
        <authorList>
            <person name="Miyake S."/>
            <person name="Ding Y."/>
            <person name="Low A."/>
            <person name="Soh M."/>
            <person name="Seedorf H."/>
        </authorList>
    </citation>
    <scope>NUCLEOTIDE SEQUENCE [LARGE SCALE GENOMIC DNA]</scope>
    <source>
        <strain evidence="8 9">TLL-A3</strain>
    </source>
</reference>
<dbReference type="Proteomes" id="UP000297635">
    <property type="component" value="Unassembled WGS sequence"/>
</dbReference>
<evidence type="ECO:0000256" key="7">
    <source>
        <dbReference type="SAM" id="MobiDB-lite"/>
    </source>
</evidence>
<evidence type="ECO:0000256" key="4">
    <source>
        <dbReference type="RuleBase" id="RU000639"/>
    </source>
</evidence>
<evidence type="ECO:0000313" key="8">
    <source>
        <dbReference type="EMBL" id="TGG40979.1"/>
    </source>
</evidence>
<comment type="caution">
    <text evidence="8">The sequence shown here is derived from an EMBL/GenBank/DDBJ whole genome shotgun (WGS) entry which is preliminary data.</text>
</comment>
<dbReference type="GO" id="GO:0005737">
    <property type="term" value="C:cytoplasm"/>
    <property type="evidence" value="ECO:0007669"/>
    <property type="project" value="UniProtKB-SubCell"/>
</dbReference>
<dbReference type="PRINTS" id="PR00773">
    <property type="entry name" value="GRPEPROTEIN"/>
</dbReference>
<keyword evidence="3 4" id="KW-0346">Stress response</keyword>
<name>A0A4Z0V6K4_9BACT</name>
<dbReference type="PANTHER" id="PTHR21237:SF23">
    <property type="entry name" value="GRPE PROTEIN HOMOLOG, MITOCHONDRIAL"/>
    <property type="match status" value="1"/>
</dbReference>
<proteinExistence type="inferred from homology"/>
<dbReference type="Gene3D" id="3.90.20.20">
    <property type="match status" value="1"/>
</dbReference>
<dbReference type="InterPro" id="IPR013805">
    <property type="entry name" value="GrpE_CC"/>
</dbReference>
<gene>
    <name evidence="3" type="primary">grpE</name>
    <name evidence="8" type="ORF">EZ315_02410</name>
</gene>
<dbReference type="HAMAP" id="MF_01151">
    <property type="entry name" value="GrpE"/>
    <property type="match status" value="1"/>
</dbReference>
<feature type="region of interest" description="Disordered" evidence="7">
    <location>
        <begin position="1"/>
        <end position="25"/>
    </location>
</feature>
<evidence type="ECO:0000256" key="1">
    <source>
        <dbReference type="ARBA" id="ARBA00009054"/>
    </source>
</evidence>
<comment type="similarity">
    <text evidence="1 3 5">Belongs to the GrpE family.</text>
</comment>
<keyword evidence="6" id="KW-0175">Coiled coil</keyword>
<evidence type="ECO:0000256" key="3">
    <source>
        <dbReference type="HAMAP-Rule" id="MF_01151"/>
    </source>
</evidence>
<comment type="subcellular location">
    <subcellularLocation>
        <location evidence="3">Cytoplasm</location>
    </subcellularLocation>
</comment>
<feature type="compositionally biased region" description="Acidic residues" evidence="7">
    <location>
        <begin position="7"/>
        <end position="19"/>
    </location>
</feature>
<keyword evidence="9" id="KW-1185">Reference proteome</keyword>
<comment type="subunit">
    <text evidence="3">Homodimer.</text>
</comment>
<dbReference type="InterPro" id="IPR009012">
    <property type="entry name" value="GrpE_head"/>
</dbReference>
<feature type="coiled-coil region" evidence="6">
    <location>
        <begin position="25"/>
        <end position="66"/>
    </location>
</feature>
<evidence type="ECO:0000256" key="5">
    <source>
        <dbReference type="RuleBase" id="RU004478"/>
    </source>
</evidence>
<dbReference type="GO" id="GO:0051087">
    <property type="term" value="F:protein-folding chaperone binding"/>
    <property type="evidence" value="ECO:0007669"/>
    <property type="project" value="InterPro"/>
</dbReference>
<accession>A0A4Z0V6K4</accession>
<dbReference type="SUPFAM" id="SSF58014">
    <property type="entry name" value="Coiled-coil domain of nucleotide exchange factor GrpE"/>
    <property type="match status" value="1"/>
</dbReference>
<dbReference type="SUPFAM" id="SSF51064">
    <property type="entry name" value="Head domain of nucleotide exchange factor GrpE"/>
    <property type="match status" value="1"/>
</dbReference>
<comment type="function">
    <text evidence="3 4">Participates actively in the response to hyperosmotic and heat shock by preventing the aggregation of stress-denatured proteins, in association with DnaK and GrpE. It is the nucleotide exchange factor for DnaK and may function as a thermosensor. Unfolded proteins bind initially to DnaJ; upon interaction with the DnaJ-bound protein, DnaK hydrolyzes its bound ATP, resulting in the formation of a stable complex. GrpE releases ADP from DnaK; ATP binding to DnaK triggers the release of the substrate protein, thus completing the reaction cycle. Several rounds of ATP-dependent interactions between DnaJ, DnaK and GrpE are required for fully efficient folding.</text>
</comment>
<evidence type="ECO:0000313" key="9">
    <source>
        <dbReference type="Proteomes" id="UP000297635"/>
    </source>
</evidence>
<sequence length="192" mass="21635">MHRENPETECFDDVQDASDEVNSQADEANEIIDKELADIDALNKQLLDAQAQVEKEKKEYLFLMAEFDNFRKRTVKEKGELIKNASESVLKGLLPIVDDFERGLDASAKIDDPAEIRKGMELIYQKLIKYLEQNGVKAIESTGNQFDAEIHEAIAMVPVQDESQKGIVIDTPTKGYTLNDKVLRHAKVVVGQ</sequence>
<dbReference type="GO" id="GO:0042803">
    <property type="term" value="F:protein homodimerization activity"/>
    <property type="evidence" value="ECO:0007669"/>
    <property type="project" value="InterPro"/>
</dbReference>
<keyword evidence="3" id="KW-0963">Cytoplasm</keyword>
<dbReference type="InterPro" id="IPR000740">
    <property type="entry name" value="GrpE"/>
</dbReference>